<proteinExistence type="predicted"/>
<evidence type="ECO:0000313" key="1">
    <source>
        <dbReference type="EMBL" id="BAV86460.1"/>
    </source>
</evidence>
<dbReference type="KEGG" id="raj:RA11412_0161"/>
<keyword evidence="2" id="KW-1185">Reference proteome</keyword>
<reference evidence="1 2" key="1">
    <citation type="submission" date="2016-10" db="EMBL/GenBank/DDBJ databases">
        <title>Genome sequence of Rothia aeria strain JCM11412.</title>
        <authorList>
            <person name="Nambu T."/>
        </authorList>
    </citation>
    <scope>NUCLEOTIDE SEQUENCE [LARGE SCALE GENOMIC DNA]</scope>
    <source>
        <strain evidence="1 2">JCM 11412</strain>
    </source>
</reference>
<dbReference type="AlphaFoldDB" id="A0A2Z5QVQ3"/>
<dbReference type="EMBL" id="AP017895">
    <property type="protein sequence ID" value="BAV86460.1"/>
    <property type="molecule type" value="Genomic_DNA"/>
</dbReference>
<dbReference type="Proteomes" id="UP000250241">
    <property type="component" value="Chromosome"/>
</dbReference>
<evidence type="ECO:0000313" key="2">
    <source>
        <dbReference type="Proteomes" id="UP000250241"/>
    </source>
</evidence>
<sequence length="42" mass="4657">MRETKNAAKFSVKIAERSIPSGAVSWVIKRPAAGDIFRRRGV</sequence>
<gene>
    <name evidence="1" type="ORF">RA11412_0161</name>
</gene>
<organism evidence="1 2">
    <name type="scientific">Rothia aeria</name>
    <dbReference type="NCBI Taxonomy" id="172042"/>
    <lineage>
        <taxon>Bacteria</taxon>
        <taxon>Bacillati</taxon>
        <taxon>Actinomycetota</taxon>
        <taxon>Actinomycetes</taxon>
        <taxon>Micrococcales</taxon>
        <taxon>Micrococcaceae</taxon>
        <taxon>Rothia</taxon>
    </lineage>
</organism>
<accession>A0A2Z5QVQ3</accession>
<name>A0A2Z5QVQ3_9MICC</name>
<protein>
    <submittedName>
        <fullName evidence="1">Uncharacterized protein</fullName>
    </submittedName>
</protein>